<dbReference type="Gene3D" id="3.40.50.720">
    <property type="entry name" value="NAD(P)-binding Rossmann-like Domain"/>
    <property type="match status" value="1"/>
</dbReference>
<feature type="domain" description="NAD-dependent epimerase/dehydratase" evidence="1">
    <location>
        <begin position="14"/>
        <end position="170"/>
    </location>
</feature>
<dbReference type="InterPro" id="IPR051783">
    <property type="entry name" value="NAD(P)-dependent_oxidoreduct"/>
</dbReference>
<dbReference type="GO" id="GO:0005737">
    <property type="term" value="C:cytoplasm"/>
    <property type="evidence" value="ECO:0007669"/>
    <property type="project" value="TreeGrafter"/>
</dbReference>
<dbReference type="AlphaFoldDB" id="A0A9D7SWL5"/>
<dbReference type="GO" id="GO:0004029">
    <property type="term" value="F:aldehyde dehydrogenase (NAD+) activity"/>
    <property type="evidence" value="ECO:0007669"/>
    <property type="project" value="TreeGrafter"/>
</dbReference>
<dbReference type="PANTHER" id="PTHR48079:SF6">
    <property type="entry name" value="NAD(P)-BINDING DOMAIN-CONTAINING PROTEIN-RELATED"/>
    <property type="match status" value="1"/>
</dbReference>
<protein>
    <submittedName>
        <fullName evidence="2">NAD-dependent epimerase/dehydratase family protein</fullName>
    </submittedName>
</protein>
<reference evidence="2 3" key="1">
    <citation type="submission" date="2020-10" db="EMBL/GenBank/DDBJ databases">
        <title>Connecting structure to function with the recovery of over 1000 high-quality activated sludge metagenome-assembled genomes encoding full-length rRNA genes using long-read sequencing.</title>
        <authorList>
            <person name="Singleton C.M."/>
            <person name="Petriglieri F."/>
            <person name="Kristensen J.M."/>
            <person name="Kirkegaard R.H."/>
            <person name="Michaelsen T.Y."/>
            <person name="Andersen M.H."/>
            <person name="Karst S.M."/>
            <person name="Dueholm M.S."/>
            <person name="Nielsen P.H."/>
            <person name="Albertsen M."/>
        </authorList>
    </citation>
    <scope>NUCLEOTIDE SEQUENCE [LARGE SCALE GENOMIC DNA]</scope>
    <source>
        <strain evidence="2">Ribe_18-Q3-R11-54_MAXAC.273</strain>
    </source>
</reference>
<evidence type="ECO:0000259" key="1">
    <source>
        <dbReference type="Pfam" id="PF01370"/>
    </source>
</evidence>
<name>A0A9D7SWL5_9BACT</name>
<dbReference type="InterPro" id="IPR001509">
    <property type="entry name" value="Epimerase_deHydtase"/>
</dbReference>
<evidence type="ECO:0000313" key="2">
    <source>
        <dbReference type="EMBL" id="MBK9983333.1"/>
    </source>
</evidence>
<evidence type="ECO:0000313" key="3">
    <source>
        <dbReference type="Proteomes" id="UP000808337"/>
    </source>
</evidence>
<sequence>MILPDIPNAFDIIRDKDWVIHAAGLVSYNHEDRYRLLDINRTGTEIIVNACLAQKVEHLVYIGSIAALGKELNHETLDESKAWFQNEYSTPYGLSKYLAELEVWRGAGEGLNVSVILPSIILGTGDWRSSSLQLFDRVANKMPWYPGGQTGYVDVRDVVQFTSLLLENKNIGQRWILNGKNMSYAEIYLLIADKLGIKKKYREAPEWLAKTILLATNIKKGRFSIPELVHQVYGSFSYDASKSLTVEDFRYRPIEKTIEEIVEVYLEKKEVIFEVLKKVKFFEKHA</sequence>
<accession>A0A9D7SWL5</accession>
<gene>
    <name evidence="2" type="ORF">IPP15_13215</name>
</gene>
<dbReference type="Pfam" id="PF01370">
    <property type="entry name" value="Epimerase"/>
    <property type="match status" value="1"/>
</dbReference>
<dbReference type="SUPFAM" id="SSF51735">
    <property type="entry name" value="NAD(P)-binding Rossmann-fold domains"/>
    <property type="match status" value="1"/>
</dbReference>
<comment type="caution">
    <text evidence="2">The sequence shown here is derived from an EMBL/GenBank/DDBJ whole genome shotgun (WGS) entry which is preliminary data.</text>
</comment>
<organism evidence="2 3">
    <name type="scientific">Candidatus Opimibacter skivensis</name>
    <dbReference type="NCBI Taxonomy" id="2982028"/>
    <lineage>
        <taxon>Bacteria</taxon>
        <taxon>Pseudomonadati</taxon>
        <taxon>Bacteroidota</taxon>
        <taxon>Saprospiria</taxon>
        <taxon>Saprospirales</taxon>
        <taxon>Saprospiraceae</taxon>
        <taxon>Candidatus Opimibacter</taxon>
    </lineage>
</organism>
<dbReference type="PANTHER" id="PTHR48079">
    <property type="entry name" value="PROTEIN YEEZ"/>
    <property type="match status" value="1"/>
</dbReference>
<dbReference type="InterPro" id="IPR036291">
    <property type="entry name" value="NAD(P)-bd_dom_sf"/>
</dbReference>
<proteinExistence type="predicted"/>
<dbReference type="EMBL" id="JADKGY010000017">
    <property type="protein sequence ID" value="MBK9983333.1"/>
    <property type="molecule type" value="Genomic_DNA"/>
</dbReference>
<dbReference type="Proteomes" id="UP000808337">
    <property type="component" value="Unassembled WGS sequence"/>
</dbReference>